<dbReference type="GO" id="GO:0005789">
    <property type="term" value="C:endoplasmic reticulum membrane"/>
    <property type="evidence" value="ECO:0007669"/>
    <property type="project" value="UniProtKB-SubCell"/>
</dbReference>
<dbReference type="AlphaFoldDB" id="A0A9P0QW51"/>
<comment type="similarity">
    <text evidence="3">Belongs to the PIGF family.</text>
</comment>
<dbReference type="EMBL" id="CAKXYY010000032">
    <property type="protein sequence ID" value="CAH2355724.1"/>
    <property type="molecule type" value="Genomic_DNA"/>
</dbReference>
<keyword evidence="9 11" id="KW-0472">Membrane</keyword>
<dbReference type="InterPro" id="IPR009580">
    <property type="entry name" value="GPI_biosynthesis_protein_Pig-F"/>
</dbReference>
<evidence type="ECO:0000256" key="3">
    <source>
        <dbReference type="ARBA" id="ARBA00007978"/>
    </source>
</evidence>
<dbReference type="GO" id="GO:0006506">
    <property type="term" value="P:GPI anchor biosynthetic process"/>
    <property type="evidence" value="ECO:0007669"/>
    <property type="project" value="UniProtKB-KW"/>
</dbReference>
<dbReference type="Proteomes" id="UP000837801">
    <property type="component" value="Unassembled WGS sequence"/>
</dbReference>
<gene>
    <name evidence="12" type="ORF">CLIB1423_32S00584</name>
</gene>
<comment type="pathway">
    <text evidence="2">Glycolipid biosynthesis; glycosylphosphatidylinositol-anchor biosynthesis.</text>
</comment>
<evidence type="ECO:0000313" key="13">
    <source>
        <dbReference type="Proteomes" id="UP000837801"/>
    </source>
</evidence>
<feature type="region of interest" description="Disordered" evidence="10">
    <location>
        <begin position="1"/>
        <end position="24"/>
    </location>
</feature>
<name>A0A9P0QW51_9ASCO</name>
<sequence>MPTKAKKSVSFQASTTDELKEETNAESQVEIPFNSSALLVPFHLPVILGFIFNGLLENPRTLLIQGIPTLVAAQFGYGILITKRFKSSNTNSKKKSKSSNNNNKNNNNTPILLVGSILISILLSIPLFIVIILFGAPLYGLLTETFLLSVHLSLILFYPILVSYKLDFAQFLQSFTPGSGDQIYQQLYKNQLIFASIGGVVGAWFGVLPIPLDWDRDWQQWPITILVGGYIGSLLGSILSLPFSE</sequence>
<evidence type="ECO:0000256" key="10">
    <source>
        <dbReference type="SAM" id="MobiDB-lite"/>
    </source>
</evidence>
<accession>A0A9P0QW51</accession>
<feature type="transmembrane region" description="Helical" evidence="11">
    <location>
        <begin position="62"/>
        <end position="81"/>
    </location>
</feature>
<feature type="transmembrane region" description="Helical" evidence="11">
    <location>
        <begin position="223"/>
        <end position="243"/>
    </location>
</feature>
<evidence type="ECO:0000256" key="11">
    <source>
        <dbReference type="SAM" id="Phobius"/>
    </source>
</evidence>
<organism evidence="12 13">
    <name type="scientific">[Candida] railenensis</name>
    <dbReference type="NCBI Taxonomy" id="45579"/>
    <lineage>
        <taxon>Eukaryota</taxon>
        <taxon>Fungi</taxon>
        <taxon>Dikarya</taxon>
        <taxon>Ascomycota</taxon>
        <taxon>Saccharomycotina</taxon>
        <taxon>Pichiomycetes</taxon>
        <taxon>Debaryomycetaceae</taxon>
        <taxon>Kurtzmaniella</taxon>
    </lineage>
</organism>
<proteinExistence type="inferred from homology"/>
<evidence type="ECO:0000256" key="9">
    <source>
        <dbReference type="ARBA" id="ARBA00023136"/>
    </source>
</evidence>
<evidence type="ECO:0000256" key="5">
    <source>
        <dbReference type="ARBA" id="ARBA00022502"/>
    </source>
</evidence>
<comment type="caution">
    <text evidence="12">The sequence shown here is derived from an EMBL/GenBank/DDBJ whole genome shotgun (WGS) entry which is preliminary data.</text>
</comment>
<feature type="transmembrane region" description="Helical" evidence="11">
    <location>
        <begin position="111"/>
        <end position="134"/>
    </location>
</feature>
<evidence type="ECO:0000256" key="7">
    <source>
        <dbReference type="ARBA" id="ARBA00022824"/>
    </source>
</evidence>
<reference evidence="12" key="1">
    <citation type="submission" date="2022-03" db="EMBL/GenBank/DDBJ databases">
        <authorList>
            <person name="Legras J.-L."/>
            <person name="Devillers H."/>
            <person name="Grondin C."/>
        </authorList>
    </citation>
    <scope>NUCLEOTIDE SEQUENCE</scope>
    <source>
        <strain evidence="12">CLIB 1423</strain>
    </source>
</reference>
<evidence type="ECO:0000313" key="12">
    <source>
        <dbReference type="EMBL" id="CAH2355724.1"/>
    </source>
</evidence>
<comment type="subcellular location">
    <subcellularLocation>
        <location evidence="1">Endoplasmic reticulum membrane</location>
        <topology evidence="1">Multi-pass membrane protein</topology>
    </subcellularLocation>
</comment>
<keyword evidence="6 11" id="KW-0812">Transmembrane</keyword>
<feature type="transmembrane region" description="Helical" evidence="11">
    <location>
        <begin position="192"/>
        <end position="211"/>
    </location>
</feature>
<protein>
    <recommendedName>
        <fullName evidence="4">Glycosylphosphatidylinositol anchor biosynthesis protein 11</fullName>
    </recommendedName>
</protein>
<evidence type="ECO:0000256" key="2">
    <source>
        <dbReference type="ARBA" id="ARBA00004687"/>
    </source>
</evidence>
<evidence type="ECO:0000256" key="1">
    <source>
        <dbReference type="ARBA" id="ARBA00004477"/>
    </source>
</evidence>
<evidence type="ECO:0000256" key="8">
    <source>
        <dbReference type="ARBA" id="ARBA00022989"/>
    </source>
</evidence>
<dbReference type="Pfam" id="PF06699">
    <property type="entry name" value="PIG-F"/>
    <property type="match status" value="1"/>
</dbReference>
<evidence type="ECO:0000256" key="6">
    <source>
        <dbReference type="ARBA" id="ARBA00022692"/>
    </source>
</evidence>
<feature type="transmembrane region" description="Helical" evidence="11">
    <location>
        <begin position="37"/>
        <end position="56"/>
    </location>
</feature>
<keyword evidence="13" id="KW-1185">Reference proteome</keyword>
<keyword evidence="8 11" id="KW-1133">Transmembrane helix</keyword>
<dbReference type="OrthoDB" id="17366at2759"/>
<keyword evidence="5" id="KW-0337">GPI-anchor biosynthesis</keyword>
<feature type="transmembrane region" description="Helical" evidence="11">
    <location>
        <begin position="146"/>
        <end position="164"/>
    </location>
</feature>
<evidence type="ECO:0000256" key="4">
    <source>
        <dbReference type="ARBA" id="ARBA00020927"/>
    </source>
</evidence>
<keyword evidence="7" id="KW-0256">Endoplasmic reticulum</keyword>